<dbReference type="EMBL" id="JAENIK010000011">
    <property type="protein sequence ID" value="MBK1816597.1"/>
    <property type="molecule type" value="Genomic_DNA"/>
</dbReference>
<name>A0A934R482_9BACT</name>
<dbReference type="InterPro" id="IPR010985">
    <property type="entry name" value="Ribbon_hlx_hlx"/>
</dbReference>
<evidence type="ECO:0000313" key="2">
    <source>
        <dbReference type="Proteomes" id="UP000600139"/>
    </source>
</evidence>
<keyword evidence="2" id="KW-1185">Reference proteome</keyword>
<dbReference type="AlphaFoldDB" id="A0A934R482"/>
<comment type="caution">
    <text evidence="1">The sequence shown here is derived from an EMBL/GenBank/DDBJ whole genome shotgun (WGS) entry which is preliminary data.</text>
</comment>
<protein>
    <recommendedName>
        <fullName evidence="3">CopG family transcriptional regulator</fullName>
    </recommendedName>
</protein>
<evidence type="ECO:0000313" key="1">
    <source>
        <dbReference type="EMBL" id="MBK1816597.1"/>
    </source>
</evidence>
<gene>
    <name evidence="1" type="ORF">JIN84_13305</name>
</gene>
<sequence>MSTLTIRLPDDKHARLRQLAKHRDISVNKLMEELATISIVEFDAETRFRAIAARGSAAKGLAVLNTLDAAFSTASDKSPS</sequence>
<dbReference type="RefSeq" id="WP_200351530.1">
    <property type="nucleotide sequence ID" value="NZ_BAABHZ010000006.1"/>
</dbReference>
<dbReference type="Proteomes" id="UP000600139">
    <property type="component" value="Unassembled WGS sequence"/>
</dbReference>
<reference evidence="1" key="1">
    <citation type="submission" date="2021-01" db="EMBL/GenBank/DDBJ databases">
        <title>Modified the classification status of verrucomicrobia.</title>
        <authorList>
            <person name="Feng X."/>
        </authorList>
    </citation>
    <scope>NUCLEOTIDE SEQUENCE</scope>
    <source>
        <strain evidence="1">JCM 18052</strain>
    </source>
</reference>
<organism evidence="1 2">
    <name type="scientific">Luteolibacter yonseiensis</name>
    <dbReference type="NCBI Taxonomy" id="1144680"/>
    <lineage>
        <taxon>Bacteria</taxon>
        <taxon>Pseudomonadati</taxon>
        <taxon>Verrucomicrobiota</taxon>
        <taxon>Verrucomicrobiia</taxon>
        <taxon>Verrucomicrobiales</taxon>
        <taxon>Verrucomicrobiaceae</taxon>
        <taxon>Luteolibacter</taxon>
    </lineage>
</organism>
<accession>A0A934R482</accession>
<proteinExistence type="predicted"/>
<evidence type="ECO:0008006" key="3">
    <source>
        <dbReference type="Google" id="ProtNLM"/>
    </source>
</evidence>
<dbReference type="GO" id="GO:0006355">
    <property type="term" value="P:regulation of DNA-templated transcription"/>
    <property type="evidence" value="ECO:0007669"/>
    <property type="project" value="InterPro"/>
</dbReference>
<dbReference type="SUPFAM" id="SSF47598">
    <property type="entry name" value="Ribbon-helix-helix"/>
    <property type="match status" value="1"/>
</dbReference>